<protein>
    <submittedName>
        <fullName evidence="1">Uncharacterized protein</fullName>
    </submittedName>
</protein>
<comment type="caution">
    <text evidence="1">The sequence shown here is derived from an EMBL/GenBank/DDBJ whole genome shotgun (WGS) entry which is preliminary data.</text>
</comment>
<gene>
    <name evidence="1" type="ORF">DSO57_1009392</name>
</gene>
<name>A0ACC2T6K1_9FUNG</name>
<organism evidence="1 2">
    <name type="scientific">Entomophthora muscae</name>
    <dbReference type="NCBI Taxonomy" id="34485"/>
    <lineage>
        <taxon>Eukaryota</taxon>
        <taxon>Fungi</taxon>
        <taxon>Fungi incertae sedis</taxon>
        <taxon>Zoopagomycota</taxon>
        <taxon>Entomophthoromycotina</taxon>
        <taxon>Entomophthoromycetes</taxon>
        <taxon>Entomophthorales</taxon>
        <taxon>Entomophthoraceae</taxon>
        <taxon>Entomophthora</taxon>
    </lineage>
</organism>
<evidence type="ECO:0000313" key="2">
    <source>
        <dbReference type="Proteomes" id="UP001165960"/>
    </source>
</evidence>
<accession>A0ACC2T6K1</accession>
<evidence type="ECO:0000313" key="1">
    <source>
        <dbReference type="EMBL" id="KAJ9070299.1"/>
    </source>
</evidence>
<reference evidence="1" key="1">
    <citation type="submission" date="2022-04" db="EMBL/GenBank/DDBJ databases">
        <title>Genome of the entomopathogenic fungus Entomophthora muscae.</title>
        <authorList>
            <person name="Elya C."/>
            <person name="Lovett B.R."/>
            <person name="Lee E."/>
            <person name="Macias A.M."/>
            <person name="Hajek A.E."/>
            <person name="De Bivort B.L."/>
            <person name="Kasson M.T."/>
            <person name="De Fine Licht H.H."/>
            <person name="Stajich J.E."/>
        </authorList>
    </citation>
    <scope>NUCLEOTIDE SEQUENCE</scope>
    <source>
        <strain evidence="1">Berkeley</strain>
    </source>
</reference>
<dbReference type="Proteomes" id="UP001165960">
    <property type="component" value="Unassembled WGS sequence"/>
</dbReference>
<sequence>MYSSLPHDEIDLYITSTGFFLTPTSEEERFPKETYTNNFLFQKNLAEASSIIHKEESDEYSEPENPSSQPQTDSPPQTSKTPRKIKIGEGCIHLSPPAHLVPALSQEQQHSSEGEFHPTRDYRAPPNHSSASNSSNSKHLRILFDRSSPVTEIDNFSPAEPFRRYRIFGIIGSLRLLTGWHLIVIRRQRQVAQIKGQAIFQITSIQLLPYDYTLSVLALEEESRGEPLELTQLSDSTQSVATQINLFERLKAAVQKPSSNETSFYSTPERGSNDLIEQGLTSNDSSEIPSIEQSPSFSRTLVDEIAQSTPLTGNTSLHSSSIGDESPHLLEDNPSKPAPRKASKSQDELLEARIKREIHRLFGEEGNMYVSYTYDLTRSLQRQAAQDSTRQPLWQMAHQPFWWNKSLQSDYITAELHNWILPVVQGFAQTELCEMDGFPFSVTLISRRDTRRLGMRYQRRGVNDAGHVANFVETEQILELQREGEECHVCSFVQVRGSIPLFWSQSPYSLKPVPIIERSSGENLDAIIKHLASLRASYGNLMYIVSLTELGGRESIVGTAYSNYTGSALSKSQGALGEVTFIEYDFHKETHGAKGFDLTGLTDKLEDSFSEVGYFWAAGETLAAQKGVFRTNCMDCLDRTNVVQSAFAQRTLNLQLFRLGIQEHPDQGLAYHAALEMTIGALWANNGDALSRAYAGTGALKADLTRTGRRNLQGMVSDATNSLARFYLNAFKDFFTQAVLDYLQGHHRLEKFREVAETHIATEPGLETRLLRTRLNAVQVSADLVLNEGETLAGGWVMLSPVRLGKLYHSKLEEKVVLLTSKSLYLCSFHFELEKVLGFTCIPLDRITSLQIGTYLLTPSDLRDAESPPDGHPPTSLPVCHGLVVHYRWDVTIERCNTRSLKSRRPTRLMQLISGSPDVGCDANLHSTFEDSKLTKSKPISRFVALKGLANLHFRAKLEPSAISESASPSDWNSHSIIESSEPEALDQAILTHTFSPDQVVGQLVDSLKQSYAARMAHIKGSDEFKPLPAVEKTIQSAEALRKHIYPSGAGLLLAPKTLGSKFLKTFS</sequence>
<dbReference type="EMBL" id="QTSX02003580">
    <property type="protein sequence ID" value="KAJ9070299.1"/>
    <property type="molecule type" value="Genomic_DNA"/>
</dbReference>
<proteinExistence type="predicted"/>
<keyword evidence="2" id="KW-1185">Reference proteome</keyword>